<dbReference type="EMBL" id="CYRX01000008">
    <property type="protein sequence ID" value="CUH58983.1"/>
    <property type="molecule type" value="Genomic_DNA"/>
</dbReference>
<dbReference type="GO" id="GO:0005975">
    <property type="term" value="P:carbohydrate metabolic process"/>
    <property type="evidence" value="ECO:0007669"/>
    <property type="project" value="InterPro"/>
</dbReference>
<dbReference type="InterPro" id="IPR011330">
    <property type="entry name" value="Glyco_hydro/deAcase_b/a-brl"/>
</dbReference>
<dbReference type="SUPFAM" id="SSF88713">
    <property type="entry name" value="Glycoside hydrolase/deacetylase"/>
    <property type="match status" value="1"/>
</dbReference>
<organism evidence="1 2">
    <name type="scientific">Thalassobacter stenotrophicus</name>
    <dbReference type="NCBI Taxonomy" id="266809"/>
    <lineage>
        <taxon>Bacteria</taxon>
        <taxon>Pseudomonadati</taxon>
        <taxon>Pseudomonadota</taxon>
        <taxon>Alphaproteobacteria</taxon>
        <taxon>Rhodobacterales</taxon>
        <taxon>Roseobacteraceae</taxon>
        <taxon>Thalassobacter</taxon>
    </lineage>
</organism>
<dbReference type="STRING" id="266809.PM03_10225"/>
<sequence length="548" mass="56465">MIRGLLSGVAWGALVAGIGMAALSLATPLVTPFATAPVDSVAVAPTPSVIQAPELPMAAPDPAPKVAPNTPEPVDVTEVAPAPQPVEVEPQEVAPPARDVETATIEPAQPVETAEATVQFNQPALPQVSALPGTDAAVVAPSVAAPSVPATNDTNTLATPRLDTQSAALPAPVASLPQVRVPSENARPQVSQAVDAAAPPPSFQPAPLTDTPITAPQVDVAAVDTAPATPQPAPVVDVAPQMPQTSVVTPRIAAPAEPPQEAQPAPQVAVVTPRILELGQDTPGTAVGRIALEGGLMTDTQREAAQALETALPDTSVAAAQPQALDAHAIPFTRFSPDLPVMSIVLIDTPASRLDRVTLLGFALPVTFAVDATQPDAAEAVRSYRENGFEVVLLANGLPQEGTAQDLERAFEGAVNVVDEAVAVLDTPDGFLSNTRVALDTVLGRLQGSGHGLLTLPQGLNAAEAAARRAGVPGLTAYRMLDAEREQSAVISRYLDRATFTAGQEGHVVVVGHSYADTVTALYAWQQSNRAQFVQVAPVSYLLREFGQ</sequence>
<dbReference type="Proteomes" id="UP000051298">
    <property type="component" value="Unassembled WGS sequence"/>
</dbReference>
<dbReference type="Pfam" id="PF04748">
    <property type="entry name" value="Polysacc_deac_2"/>
    <property type="match status" value="1"/>
</dbReference>
<gene>
    <name evidence="1" type="ORF">THS5294_00263</name>
</gene>
<protein>
    <submittedName>
        <fullName evidence="1">Divergent polysaccharide deacetylase</fullName>
    </submittedName>
</protein>
<proteinExistence type="predicted"/>
<reference evidence="1 2" key="1">
    <citation type="submission" date="2015-09" db="EMBL/GenBank/DDBJ databases">
        <authorList>
            <consortium name="Swine Surveillance"/>
        </authorList>
    </citation>
    <scope>NUCLEOTIDE SEQUENCE [LARGE SCALE GENOMIC DNA]</scope>
    <source>
        <strain evidence="1 2">CECT 5294</strain>
    </source>
</reference>
<dbReference type="AlphaFoldDB" id="A0A0P1FIN6"/>
<dbReference type="Gene3D" id="3.20.20.370">
    <property type="entry name" value="Glycoside hydrolase/deacetylase"/>
    <property type="match status" value="1"/>
</dbReference>
<evidence type="ECO:0000313" key="2">
    <source>
        <dbReference type="Proteomes" id="UP000051298"/>
    </source>
</evidence>
<dbReference type="InterPro" id="IPR006837">
    <property type="entry name" value="Divergent_DAC"/>
</dbReference>
<dbReference type="RefSeq" id="WP_058122307.1">
    <property type="nucleotide sequence ID" value="NZ_CYRX01000008.1"/>
</dbReference>
<evidence type="ECO:0000313" key="1">
    <source>
        <dbReference type="EMBL" id="CUH58983.1"/>
    </source>
</evidence>
<accession>A0A0P1FIN6</accession>
<dbReference type="eggNOG" id="COG2861">
    <property type="taxonomic scope" value="Bacteria"/>
</dbReference>
<name>A0A0P1FIN6_9RHOB</name>